<name>A0A2V5KQA6_9BACL</name>
<keyword evidence="2" id="KW-1185">Reference proteome</keyword>
<evidence type="ECO:0000313" key="2">
    <source>
        <dbReference type="Proteomes" id="UP000247476"/>
    </source>
</evidence>
<sequence length="95" mass="10426">MYGLQGKRPNVDFDGKIVYFIGVYESGSCPYTLKKVELSSDRKTLTVPLSEPKGACTTDATPRTFVIGLDKETANEIENVVMVRSGVETKLPLNP</sequence>
<dbReference type="EMBL" id="QJVJ01000016">
    <property type="protein sequence ID" value="PYI50806.1"/>
    <property type="molecule type" value="Genomic_DNA"/>
</dbReference>
<organism evidence="1 2">
    <name type="scientific">Paenibacillus flagellatus</name>
    <dbReference type="NCBI Taxonomy" id="2211139"/>
    <lineage>
        <taxon>Bacteria</taxon>
        <taxon>Bacillati</taxon>
        <taxon>Bacillota</taxon>
        <taxon>Bacilli</taxon>
        <taxon>Bacillales</taxon>
        <taxon>Paenibacillaceae</taxon>
        <taxon>Paenibacillus</taxon>
    </lineage>
</organism>
<reference evidence="1 2" key="1">
    <citation type="submission" date="2018-05" db="EMBL/GenBank/DDBJ databases">
        <title>Paenibacillus flagellatus sp. nov., isolated from selenium mineral soil.</title>
        <authorList>
            <person name="Dai X."/>
        </authorList>
    </citation>
    <scope>NUCLEOTIDE SEQUENCE [LARGE SCALE GENOMIC DNA]</scope>
    <source>
        <strain evidence="1 2">DXL2</strain>
    </source>
</reference>
<dbReference type="Proteomes" id="UP000247476">
    <property type="component" value="Unassembled WGS sequence"/>
</dbReference>
<comment type="caution">
    <text evidence="1">The sequence shown here is derived from an EMBL/GenBank/DDBJ whole genome shotgun (WGS) entry which is preliminary data.</text>
</comment>
<gene>
    <name evidence="1" type="ORF">DLM86_27435</name>
</gene>
<evidence type="ECO:0000313" key="1">
    <source>
        <dbReference type="EMBL" id="PYI50806.1"/>
    </source>
</evidence>
<protein>
    <submittedName>
        <fullName evidence="1">Uncharacterized protein</fullName>
    </submittedName>
</protein>
<dbReference type="AlphaFoldDB" id="A0A2V5KQA6"/>
<accession>A0A2V5KQA6</accession>
<proteinExistence type="predicted"/>